<protein>
    <submittedName>
        <fullName evidence="2">Uncharacterized protein</fullName>
    </submittedName>
</protein>
<dbReference type="AlphaFoldDB" id="A0A654U1Q5"/>
<organism evidence="2 3">
    <name type="scientific">Mycobacterium tuberculosis</name>
    <dbReference type="NCBI Taxonomy" id="1773"/>
    <lineage>
        <taxon>Bacteria</taxon>
        <taxon>Bacillati</taxon>
        <taxon>Actinomycetota</taxon>
        <taxon>Actinomycetes</taxon>
        <taxon>Mycobacteriales</taxon>
        <taxon>Mycobacteriaceae</taxon>
        <taxon>Mycobacterium</taxon>
        <taxon>Mycobacterium tuberculosis complex</taxon>
    </lineage>
</organism>
<evidence type="ECO:0000313" key="3">
    <source>
        <dbReference type="Proteomes" id="UP000046680"/>
    </source>
</evidence>
<accession>A0A654U1Q5</accession>
<evidence type="ECO:0000313" key="2">
    <source>
        <dbReference type="EMBL" id="CFR82346.1"/>
    </source>
</evidence>
<dbReference type="EMBL" id="CGCX01000720">
    <property type="protein sequence ID" value="CFR82346.1"/>
    <property type="molecule type" value="Genomic_DNA"/>
</dbReference>
<gene>
    <name evidence="2" type="ORF">ERS007657_02040</name>
</gene>
<proteinExistence type="predicted"/>
<feature type="region of interest" description="Disordered" evidence="1">
    <location>
        <begin position="24"/>
        <end position="44"/>
    </location>
</feature>
<sequence length="100" mass="11053">MTDLAIRLLRRRPRTAAIAVFNPRRRPVTGSAPAKPGPRPANIRSLRVSGASSALSRKYLSGNDSLARVRQVLPYCTKNEPVVYGKSYLSQTSRTRTEIS</sequence>
<evidence type="ECO:0000256" key="1">
    <source>
        <dbReference type="SAM" id="MobiDB-lite"/>
    </source>
</evidence>
<dbReference type="Proteomes" id="UP000046680">
    <property type="component" value="Unassembled WGS sequence"/>
</dbReference>
<name>A0A654U1Q5_MYCTX</name>
<reference evidence="2 3" key="1">
    <citation type="submission" date="2015-03" db="EMBL/GenBank/DDBJ databases">
        <authorList>
            <consortium name="Pathogen Informatics"/>
        </authorList>
    </citation>
    <scope>NUCLEOTIDE SEQUENCE [LARGE SCALE GENOMIC DNA]</scope>
    <source>
        <strain evidence="2 3">C09601061</strain>
    </source>
</reference>